<dbReference type="CDD" id="cd01184">
    <property type="entry name" value="INT_C_like_1"/>
    <property type="match status" value="1"/>
</dbReference>
<dbReference type="Pfam" id="PF00589">
    <property type="entry name" value="Phage_integrase"/>
    <property type="match status" value="1"/>
</dbReference>
<feature type="domain" description="Core-binding (CB)" evidence="7">
    <location>
        <begin position="224"/>
        <end position="336"/>
    </location>
</feature>
<dbReference type="GO" id="GO:0003677">
    <property type="term" value="F:DNA binding"/>
    <property type="evidence" value="ECO:0007669"/>
    <property type="project" value="UniProtKB-UniRule"/>
</dbReference>
<evidence type="ECO:0000256" key="4">
    <source>
        <dbReference type="ARBA" id="ARBA00023172"/>
    </source>
</evidence>
<dbReference type="Gene3D" id="1.10.443.10">
    <property type="entry name" value="Intergrase catalytic core"/>
    <property type="match status" value="1"/>
</dbReference>
<dbReference type="HOGENOM" id="CLU_022238_3_1_7"/>
<dbReference type="SUPFAM" id="SSF56349">
    <property type="entry name" value="DNA breaking-rejoining enzymes"/>
    <property type="match status" value="1"/>
</dbReference>
<dbReference type="PANTHER" id="PTHR30349">
    <property type="entry name" value="PHAGE INTEGRASE-RELATED"/>
    <property type="match status" value="1"/>
</dbReference>
<organism evidence="8 9">
    <name type="scientific">Sulfurospirillum barnesii (strain ATCC 700032 / DSM 10660 / SES-3)</name>
    <dbReference type="NCBI Taxonomy" id="760154"/>
    <lineage>
        <taxon>Bacteria</taxon>
        <taxon>Pseudomonadati</taxon>
        <taxon>Campylobacterota</taxon>
        <taxon>Epsilonproteobacteria</taxon>
        <taxon>Campylobacterales</taxon>
        <taxon>Sulfurospirillaceae</taxon>
        <taxon>Sulfurospirillum</taxon>
    </lineage>
</organism>
<dbReference type="PATRIC" id="fig|760154.4.peg.2105"/>
<dbReference type="Gene3D" id="1.10.150.130">
    <property type="match status" value="1"/>
</dbReference>
<dbReference type="InterPro" id="IPR050090">
    <property type="entry name" value="Tyrosine_recombinase_XerCD"/>
</dbReference>
<sequence length="569" mass="66573">MHLLKRDSTYYFRQRIPAHFDTIKQTHIKVSLRTKTLKIAKLRANLLSFRLDNLFIKRRVMDLKAIREIINTYIKEAIEEYSELETLRHNALAFIDQDGKEYGGHTPQAIDKELAILHELSYSDNVEMLEQKAELILPRTNITQELITTLDSHKKHIFNHELIKGEYQILLHDKEKTQSRLSEEDTTFEAINGVEISPKLLKSLTKTFGQNNALELLNAYTKVDEPQHLFSECIERYIENEYLARGWKPKTIVSNRAKLNLALKIMGDKDIKDYTRADFEAYRTVLLKLPTNMNKIPQYKDKSIQELTEMNKASTLTKRTINEYITSLSAMIEWAIIQGYLINNITKNLKLKIPRKNRDDRLPFNPEEIRIIFEAIKPFQTKKPHLYYVTFIGLYNGLRLNEICQLHIEDIKKVKDIWCFDINEDINSQGELVKSVKNEPSKRIVPMHPKLVELGFLDYYRSIVTDKHTRVFPLLTKQRDGYGKVITNFFTKLQSSMIANQNKKVFHSTRHNFIQKLKNARVDDHLRKAITGRSDDDIDYDSYGDGILLEELLEAVQKVSYPELEHSMA</sequence>
<dbReference type="Proteomes" id="UP000006176">
    <property type="component" value="Chromosome"/>
</dbReference>
<keyword evidence="4" id="KW-0233">DNA recombination</keyword>
<name>I3XZL5_SULBS</name>
<dbReference type="eggNOG" id="COG0582">
    <property type="taxonomic scope" value="Bacteria"/>
</dbReference>
<evidence type="ECO:0000259" key="7">
    <source>
        <dbReference type="PROSITE" id="PS51900"/>
    </source>
</evidence>
<evidence type="ECO:0000256" key="1">
    <source>
        <dbReference type="ARBA" id="ARBA00008857"/>
    </source>
</evidence>
<dbReference type="GO" id="GO:0015074">
    <property type="term" value="P:DNA integration"/>
    <property type="evidence" value="ECO:0007669"/>
    <property type="project" value="UniProtKB-KW"/>
</dbReference>
<dbReference type="InterPro" id="IPR044068">
    <property type="entry name" value="CB"/>
</dbReference>
<dbReference type="KEGG" id="sba:Sulba_2111"/>
<dbReference type="EMBL" id="CP003333">
    <property type="protein sequence ID" value="AFL69389.1"/>
    <property type="molecule type" value="Genomic_DNA"/>
</dbReference>
<keyword evidence="3 5" id="KW-0238">DNA-binding</keyword>
<dbReference type="PROSITE" id="PS51900">
    <property type="entry name" value="CB"/>
    <property type="match status" value="1"/>
</dbReference>
<evidence type="ECO:0000256" key="3">
    <source>
        <dbReference type="ARBA" id="ARBA00023125"/>
    </source>
</evidence>
<dbReference type="PANTHER" id="PTHR30349:SF41">
    <property type="entry name" value="INTEGRASE_RECOMBINASE PROTEIN MJ0367-RELATED"/>
    <property type="match status" value="1"/>
</dbReference>
<dbReference type="GO" id="GO:0006310">
    <property type="term" value="P:DNA recombination"/>
    <property type="evidence" value="ECO:0007669"/>
    <property type="project" value="UniProtKB-KW"/>
</dbReference>
<dbReference type="InterPro" id="IPR011010">
    <property type="entry name" value="DNA_brk_join_enz"/>
</dbReference>
<evidence type="ECO:0000313" key="8">
    <source>
        <dbReference type="EMBL" id="AFL69389.1"/>
    </source>
</evidence>
<dbReference type="RefSeq" id="WP_014770255.1">
    <property type="nucleotide sequence ID" value="NC_018002.1"/>
</dbReference>
<dbReference type="InterPro" id="IPR013762">
    <property type="entry name" value="Integrase-like_cat_sf"/>
</dbReference>
<dbReference type="InterPro" id="IPR046668">
    <property type="entry name" value="DUF6538"/>
</dbReference>
<evidence type="ECO:0000313" key="9">
    <source>
        <dbReference type="Proteomes" id="UP000006176"/>
    </source>
</evidence>
<feature type="domain" description="Tyr recombinase" evidence="6">
    <location>
        <begin position="359"/>
        <end position="557"/>
    </location>
</feature>
<protein>
    <submittedName>
        <fullName evidence="8">Site-specific recombinase XerD</fullName>
    </submittedName>
</protein>
<dbReference type="InterPro" id="IPR002104">
    <property type="entry name" value="Integrase_catalytic"/>
</dbReference>
<reference evidence="8 9" key="1">
    <citation type="submission" date="2012-06" db="EMBL/GenBank/DDBJ databases">
        <title>Complete sequence of Sulfurospirillum barnesii SES-3.</title>
        <authorList>
            <consortium name="US DOE Joint Genome Institute"/>
            <person name="Lucas S."/>
            <person name="Han J."/>
            <person name="Lapidus A."/>
            <person name="Cheng J.-F."/>
            <person name="Goodwin L."/>
            <person name="Pitluck S."/>
            <person name="Peters L."/>
            <person name="Ovchinnikova G."/>
            <person name="Lu M."/>
            <person name="Detter J.C."/>
            <person name="Han C."/>
            <person name="Tapia R."/>
            <person name="Land M."/>
            <person name="Hauser L."/>
            <person name="Kyrpides N."/>
            <person name="Ivanova N."/>
            <person name="Pagani I."/>
            <person name="Stolz J."/>
            <person name="Arkin A."/>
            <person name="Dehal P."/>
            <person name="Oremland R."/>
            <person name="Saltikov C."/>
            <person name="Basu P."/>
            <person name="Hollibaugh J."/>
            <person name="Newman D."/>
            <person name="Stolyar S."/>
            <person name="Hazen T."/>
            <person name="Woyke T."/>
        </authorList>
    </citation>
    <scope>NUCLEOTIDE SEQUENCE [LARGE SCALE GENOMIC DNA]</scope>
    <source>
        <strain evidence="9">ATCC 700032 / DSM 10660 / SES-3</strain>
    </source>
</reference>
<dbReference type="Pfam" id="PF20172">
    <property type="entry name" value="DUF6538"/>
    <property type="match status" value="1"/>
</dbReference>
<gene>
    <name evidence="8" type="ordered locus">Sulba_2111</name>
</gene>
<proteinExistence type="inferred from homology"/>
<evidence type="ECO:0000256" key="5">
    <source>
        <dbReference type="PROSITE-ProRule" id="PRU01248"/>
    </source>
</evidence>
<dbReference type="OrthoDB" id="9784724at2"/>
<dbReference type="AlphaFoldDB" id="I3XZL5"/>
<evidence type="ECO:0000259" key="6">
    <source>
        <dbReference type="PROSITE" id="PS51898"/>
    </source>
</evidence>
<keyword evidence="9" id="KW-1185">Reference proteome</keyword>
<evidence type="ECO:0000256" key="2">
    <source>
        <dbReference type="ARBA" id="ARBA00022908"/>
    </source>
</evidence>
<comment type="similarity">
    <text evidence="1">Belongs to the 'phage' integrase family.</text>
</comment>
<dbReference type="PROSITE" id="PS51898">
    <property type="entry name" value="TYR_RECOMBINASE"/>
    <property type="match status" value="1"/>
</dbReference>
<dbReference type="InterPro" id="IPR010998">
    <property type="entry name" value="Integrase_recombinase_N"/>
</dbReference>
<accession>I3XZL5</accession>
<keyword evidence="2" id="KW-0229">DNA integration</keyword>